<keyword evidence="2" id="KW-1185">Reference proteome</keyword>
<evidence type="ECO:0000313" key="2">
    <source>
        <dbReference type="Proteomes" id="UP001271007"/>
    </source>
</evidence>
<evidence type="ECO:0000313" key="1">
    <source>
        <dbReference type="EMBL" id="KAK3052818.1"/>
    </source>
</evidence>
<name>A0AAJ0DF52_9PEZI</name>
<comment type="caution">
    <text evidence="1">The sequence shown here is derived from an EMBL/GenBank/DDBJ whole genome shotgun (WGS) entry which is preliminary data.</text>
</comment>
<sequence length="167" mass="18722">MSKGEKWFIIRHAVARGLCETAAQEILSAVPEAERTGYLEYNPTPTCIQIANYIREHYNDQITPLKPTARASSVSVHKFTKLERPAVKISGREGDIYIVVVTPILTSTQHESDRQRLMLDMTPAKDRQIQVLRKRLSRQPSEPEQTSAAMLVPLPLRVTTSEVGPSA</sequence>
<reference evidence="1" key="1">
    <citation type="submission" date="2023-04" db="EMBL/GenBank/DDBJ databases">
        <title>Black Yeasts Isolated from many extreme environments.</title>
        <authorList>
            <person name="Coleine C."/>
            <person name="Stajich J.E."/>
            <person name="Selbmann L."/>
        </authorList>
    </citation>
    <scope>NUCLEOTIDE SEQUENCE</scope>
    <source>
        <strain evidence="1">CCFEE 5312</strain>
    </source>
</reference>
<dbReference type="AlphaFoldDB" id="A0AAJ0DF52"/>
<dbReference type="EMBL" id="JAWDJX010000019">
    <property type="protein sequence ID" value="KAK3052818.1"/>
    <property type="molecule type" value="Genomic_DNA"/>
</dbReference>
<organism evidence="1 2">
    <name type="scientific">Extremus antarcticus</name>
    <dbReference type="NCBI Taxonomy" id="702011"/>
    <lineage>
        <taxon>Eukaryota</taxon>
        <taxon>Fungi</taxon>
        <taxon>Dikarya</taxon>
        <taxon>Ascomycota</taxon>
        <taxon>Pezizomycotina</taxon>
        <taxon>Dothideomycetes</taxon>
        <taxon>Dothideomycetidae</taxon>
        <taxon>Mycosphaerellales</taxon>
        <taxon>Extremaceae</taxon>
        <taxon>Extremus</taxon>
    </lineage>
</organism>
<accession>A0AAJ0DF52</accession>
<gene>
    <name evidence="1" type="ORF">LTR09_006301</name>
</gene>
<proteinExistence type="predicted"/>
<dbReference type="Proteomes" id="UP001271007">
    <property type="component" value="Unassembled WGS sequence"/>
</dbReference>
<protein>
    <submittedName>
        <fullName evidence="1">Uncharacterized protein</fullName>
    </submittedName>
</protein>